<dbReference type="OrthoDB" id="27934at2759"/>
<dbReference type="GO" id="GO:0036503">
    <property type="term" value="P:ERAD pathway"/>
    <property type="evidence" value="ECO:0007669"/>
    <property type="project" value="TreeGrafter"/>
</dbReference>
<evidence type="ECO:0000256" key="4">
    <source>
        <dbReference type="SAM" id="SignalP"/>
    </source>
</evidence>
<name>A0A6P9D9T2_PANGU</name>
<dbReference type="GeneID" id="117674414"/>
<dbReference type="AlphaFoldDB" id="A0A6P9D9T2"/>
<feature type="signal peptide" evidence="4">
    <location>
        <begin position="1"/>
        <end position="18"/>
    </location>
</feature>
<dbReference type="PANTHER" id="PTHR11102:SF53">
    <property type="entry name" value="PROTEIN SEL-1 HOMOLOG 2"/>
    <property type="match status" value="1"/>
</dbReference>
<keyword evidence="2" id="KW-0175">Coiled coil</keyword>
<protein>
    <submittedName>
        <fullName evidence="6">Protein sel-1 homolog 2 isoform X1</fullName>
    </submittedName>
</protein>
<keyword evidence="5" id="KW-1185">Reference proteome</keyword>
<dbReference type="CTD" id="80343"/>
<gene>
    <name evidence="6" type="primary">SEL1L2</name>
</gene>
<dbReference type="Gene3D" id="1.25.40.10">
    <property type="entry name" value="Tetratricopeptide repeat domain"/>
    <property type="match status" value="2"/>
</dbReference>
<organism evidence="5 6">
    <name type="scientific">Pantherophis guttatus</name>
    <name type="common">Corn snake</name>
    <name type="synonym">Elaphe guttata</name>
    <dbReference type="NCBI Taxonomy" id="94885"/>
    <lineage>
        <taxon>Eukaryota</taxon>
        <taxon>Metazoa</taxon>
        <taxon>Chordata</taxon>
        <taxon>Craniata</taxon>
        <taxon>Vertebrata</taxon>
        <taxon>Euteleostomi</taxon>
        <taxon>Lepidosauria</taxon>
        <taxon>Squamata</taxon>
        <taxon>Bifurcata</taxon>
        <taxon>Unidentata</taxon>
        <taxon>Episquamata</taxon>
        <taxon>Toxicofera</taxon>
        <taxon>Serpentes</taxon>
        <taxon>Colubroidea</taxon>
        <taxon>Colubridae</taxon>
        <taxon>Colubrinae</taxon>
        <taxon>Pantherophis</taxon>
    </lineage>
</organism>
<dbReference type="SUPFAM" id="SSF81901">
    <property type="entry name" value="HCP-like"/>
    <property type="match status" value="3"/>
</dbReference>
<evidence type="ECO:0000256" key="3">
    <source>
        <dbReference type="SAM" id="Phobius"/>
    </source>
</evidence>
<evidence type="ECO:0000313" key="6">
    <source>
        <dbReference type="RefSeq" id="XP_034288290.1"/>
    </source>
</evidence>
<evidence type="ECO:0000313" key="5">
    <source>
        <dbReference type="Proteomes" id="UP001652622"/>
    </source>
</evidence>
<keyword evidence="3" id="KW-0472">Membrane</keyword>
<dbReference type="OMA" id="IAANKYH"/>
<dbReference type="PANTHER" id="PTHR11102">
    <property type="entry name" value="SEL-1-LIKE PROTEIN"/>
    <property type="match status" value="1"/>
</dbReference>
<dbReference type="Pfam" id="PF08238">
    <property type="entry name" value="Sel1"/>
    <property type="match status" value="11"/>
</dbReference>
<dbReference type="KEGG" id="pgut:117674414"/>
<keyword evidence="3" id="KW-1133">Transmembrane helix</keyword>
<dbReference type="InParanoid" id="A0A6P9D9T2"/>
<feature type="chain" id="PRO_5027604932" evidence="4">
    <location>
        <begin position="19"/>
        <end position="639"/>
    </location>
</feature>
<keyword evidence="4" id="KW-0732">Signal</keyword>
<accession>A0A6P9D9T2</accession>
<proteinExistence type="inferred from homology"/>
<dbReference type="InterPro" id="IPR006597">
    <property type="entry name" value="Sel1-like"/>
</dbReference>
<keyword evidence="3" id="KW-0812">Transmembrane</keyword>
<reference evidence="6" key="1">
    <citation type="submission" date="2025-08" db="UniProtKB">
        <authorList>
            <consortium name="RefSeq"/>
        </authorList>
    </citation>
    <scope>IDENTIFICATION</scope>
    <source>
        <tissue evidence="6">Blood</tissue>
    </source>
</reference>
<dbReference type="GO" id="GO:0005789">
    <property type="term" value="C:endoplasmic reticulum membrane"/>
    <property type="evidence" value="ECO:0007669"/>
    <property type="project" value="TreeGrafter"/>
</dbReference>
<evidence type="ECO:0000256" key="1">
    <source>
        <dbReference type="ARBA" id="ARBA00038101"/>
    </source>
</evidence>
<comment type="similarity">
    <text evidence="1">Belongs to the sel-1 family.</text>
</comment>
<dbReference type="Proteomes" id="UP001652622">
    <property type="component" value="Unplaced"/>
</dbReference>
<dbReference type="InterPro" id="IPR011990">
    <property type="entry name" value="TPR-like_helical_dom_sf"/>
</dbReference>
<dbReference type="SMART" id="SM00671">
    <property type="entry name" value="SEL1"/>
    <property type="match status" value="11"/>
</dbReference>
<dbReference type="InterPro" id="IPR050767">
    <property type="entry name" value="Sel1_AlgK"/>
</dbReference>
<evidence type="ECO:0000256" key="2">
    <source>
        <dbReference type="SAM" id="Coils"/>
    </source>
</evidence>
<feature type="transmembrane region" description="Helical" evidence="3">
    <location>
        <begin position="616"/>
        <end position="635"/>
    </location>
</feature>
<feature type="coiled-coil region" evidence="2">
    <location>
        <begin position="70"/>
        <end position="100"/>
    </location>
</feature>
<dbReference type="RefSeq" id="XP_034288290.1">
    <property type="nucleotide sequence ID" value="XM_034432399.2"/>
</dbReference>
<sequence>MKTQFLVLCLMHFWIIDGKTEDNPDDQREDDISEEKILNIIRRATMQVSFPTQEEVGKKKSISQSSQKILRHLKNDKDKEENHQRRLEAAEKQSQKVMERLAADMLFGYNGHQNVKAAVSLYKLLAEEGSHRSQTALGFLSSYGIGVEYNQAKALIYYTFASIGGNLISQMIMGYRYWLGINVPKNCKVALTNYRKVAKFVANKFEKNEDIPVERVRLIEGSENLSFNEEFLDWDLHQFFKFLAERGNTRVQIYLGQLHLVGKRGLERDHAKAFYYFLKAANAGNAYGMAFIGKMYLKGSTVVTQNNITALKFFTMAADKGNSIGLWGLGILYLKGRGVPLNYTEAFQYFQKAAEKGYDNAQFQLGVMYYDGLGVRRDFKLAFKYFYLAFENGHLLAMYYLAQMYAEGMGVFKSCQNAVELYKTVCELGGWSEMFRTAYFAYQTGNIDSSLVQYAYLAEMGYEEAQLNLVYIMESEKVKLLHRNQVYPLALLLLKQAASQGNAFARLKIGNYYFYGFGTTKDYVSAVTYYSLAAKQLSAEAMFNLAYMHEHGLGVPQDIHLARRWYDLAAETTPDAVMPVFLAYIKLETMHVLTYLPLLNLTAVWKLTAFDGLLRVRWDLLMIIFLFALVILLRANQQN</sequence>